<gene>
    <name evidence="1" type="ORF">DFQ11_1322</name>
</gene>
<proteinExistence type="predicted"/>
<name>A0A2V4WSW0_9FLAO</name>
<protein>
    <submittedName>
        <fullName evidence="1">Uncharacterized protein</fullName>
    </submittedName>
</protein>
<comment type="caution">
    <text evidence="1">The sequence shown here is derived from an EMBL/GenBank/DDBJ whole genome shotgun (WGS) entry which is preliminary data.</text>
</comment>
<evidence type="ECO:0000313" key="2">
    <source>
        <dbReference type="Proteomes" id="UP000248054"/>
    </source>
</evidence>
<dbReference type="RefSeq" id="WP_110476668.1">
    <property type="nucleotide sequence ID" value="NZ_BMWQ01000033.1"/>
</dbReference>
<dbReference type="OrthoDB" id="359260at2"/>
<dbReference type="EMBL" id="QJTD01000032">
    <property type="protein sequence ID" value="PYE78480.1"/>
    <property type="molecule type" value="Genomic_DNA"/>
</dbReference>
<sequence>MHSIEEIKENYKGFSDSKIENIARNESKGLRKEVLGILKEEIEKRNLDERLITWVDAETNTLTDFEKQTLIRKIENLKCPNCGLKESKLIGQEFNTIVSVILFCNDTTENRILCSNCGRNKKIKSFLINVSAGWWSRRGILLTPYTLIKDTINFFYKKKINDRIIAEFIEHNNGMFRLHGTDDETLFGLISWHNNDYEIPETDEENNNE</sequence>
<reference evidence="1 2" key="1">
    <citation type="submission" date="2018-06" db="EMBL/GenBank/DDBJ databases">
        <title>Genomic Encyclopedia of Type Strains, Phase III (KMG-III): the genomes of soil and plant-associated and newly described type strains.</title>
        <authorList>
            <person name="Whitman W."/>
        </authorList>
    </citation>
    <scope>NUCLEOTIDE SEQUENCE [LARGE SCALE GENOMIC DNA]</scope>
    <source>
        <strain evidence="1 2">CECT 7945</strain>
    </source>
</reference>
<evidence type="ECO:0000313" key="1">
    <source>
        <dbReference type="EMBL" id="PYE78480.1"/>
    </source>
</evidence>
<keyword evidence="2" id="KW-1185">Reference proteome</keyword>
<dbReference type="Proteomes" id="UP000248054">
    <property type="component" value="Unassembled WGS sequence"/>
</dbReference>
<accession>A0A2V4WSW0</accession>
<dbReference type="AlphaFoldDB" id="A0A2V4WSW0"/>
<organism evidence="1 2">
    <name type="scientific">Winogradskyella epiphytica</name>
    <dbReference type="NCBI Taxonomy" id="262005"/>
    <lineage>
        <taxon>Bacteria</taxon>
        <taxon>Pseudomonadati</taxon>
        <taxon>Bacteroidota</taxon>
        <taxon>Flavobacteriia</taxon>
        <taxon>Flavobacteriales</taxon>
        <taxon>Flavobacteriaceae</taxon>
        <taxon>Winogradskyella</taxon>
    </lineage>
</organism>